<dbReference type="RefSeq" id="WP_397406078.1">
    <property type="nucleotide sequence ID" value="NZ_JBIRYI010000012.1"/>
</dbReference>
<organism evidence="8 9">
    <name type="scientific">Promicromonospora kroppenstedtii</name>
    <dbReference type="NCBI Taxonomy" id="440482"/>
    <lineage>
        <taxon>Bacteria</taxon>
        <taxon>Bacillati</taxon>
        <taxon>Actinomycetota</taxon>
        <taxon>Actinomycetes</taxon>
        <taxon>Micrococcales</taxon>
        <taxon>Promicromonosporaceae</taxon>
        <taxon>Promicromonospora</taxon>
    </lineage>
</organism>
<keyword evidence="4" id="KW-0808">Transferase</keyword>
<dbReference type="Pfam" id="PF03861">
    <property type="entry name" value="ANTAR"/>
    <property type="match status" value="1"/>
</dbReference>
<dbReference type="SMART" id="SM01012">
    <property type="entry name" value="ANTAR"/>
    <property type="match status" value="1"/>
</dbReference>
<dbReference type="InterPro" id="IPR013655">
    <property type="entry name" value="PAS_fold_3"/>
</dbReference>
<dbReference type="Gene3D" id="3.30.450.20">
    <property type="entry name" value="PAS domain"/>
    <property type="match status" value="1"/>
</dbReference>
<evidence type="ECO:0000256" key="2">
    <source>
        <dbReference type="ARBA" id="ARBA00012438"/>
    </source>
</evidence>
<dbReference type="InterPro" id="IPR000014">
    <property type="entry name" value="PAS"/>
</dbReference>
<keyword evidence="5" id="KW-0418">Kinase</keyword>
<dbReference type="PANTHER" id="PTHR43304:SF1">
    <property type="entry name" value="PAC DOMAIN-CONTAINING PROTEIN"/>
    <property type="match status" value="1"/>
</dbReference>
<dbReference type="SUPFAM" id="SSF55785">
    <property type="entry name" value="PYP-like sensor domain (PAS domain)"/>
    <property type="match status" value="1"/>
</dbReference>
<keyword evidence="3" id="KW-0597">Phosphoprotein</keyword>
<dbReference type="Pfam" id="PF08447">
    <property type="entry name" value="PAS_3"/>
    <property type="match status" value="1"/>
</dbReference>
<feature type="domain" description="ANTAR" evidence="7">
    <location>
        <begin position="136"/>
        <end position="197"/>
    </location>
</feature>
<dbReference type="EMBL" id="JBIRYI010000012">
    <property type="protein sequence ID" value="MFI2488998.1"/>
    <property type="molecule type" value="Genomic_DNA"/>
</dbReference>
<dbReference type="EC" id="2.7.13.3" evidence="2"/>
<evidence type="ECO:0000256" key="3">
    <source>
        <dbReference type="ARBA" id="ARBA00022553"/>
    </source>
</evidence>
<dbReference type="Proteomes" id="UP001611580">
    <property type="component" value="Unassembled WGS sequence"/>
</dbReference>
<evidence type="ECO:0000256" key="4">
    <source>
        <dbReference type="ARBA" id="ARBA00022679"/>
    </source>
</evidence>
<comment type="catalytic activity">
    <reaction evidence="1">
        <text>ATP + protein L-histidine = ADP + protein N-phospho-L-histidine.</text>
        <dbReference type="EC" id="2.7.13.3"/>
    </reaction>
</comment>
<protein>
    <recommendedName>
        <fullName evidence="2">histidine kinase</fullName>
        <ecNumber evidence="2">2.7.13.3</ecNumber>
    </recommendedName>
</protein>
<evidence type="ECO:0000313" key="9">
    <source>
        <dbReference type="Proteomes" id="UP001611580"/>
    </source>
</evidence>
<dbReference type="InterPro" id="IPR052162">
    <property type="entry name" value="Sensor_kinase/Photoreceptor"/>
</dbReference>
<proteinExistence type="predicted"/>
<keyword evidence="9" id="KW-1185">Reference proteome</keyword>
<dbReference type="InterPro" id="IPR036388">
    <property type="entry name" value="WH-like_DNA-bd_sf"/>
</dbReference>
<evidence type="ECO:0000313" key="8">
    <source>
        <dbReference type="EMBL" id="MFI2488998.1"/>
    </source>
</evidence>
<comment type="caution">
    <text evidence="8">The sequence shown here is derived from an EMBL/GenBank/DDBJ whole genome shotgun (WGS) entry which is preliminary data.</text>
</comment>
<evidence type="ECO:0000259" key="7">
    <source>
        <dbReference type="PROSITE" id="PS50921"/>
    </source>
</evidence>
<dbReference type="PROSITE" id="PS50921">
    <property type="entry name" value="ANTAR"/>
    <property type="match status" value="1"/>
</dbReference>
<evidence type="ECO:0000259" key="6">
    <source>
        <dbReference type="PROSITE" id="PS50112"/>
    </source>
</evidence>
<accession>A0ABW7XN86</accession>
<evidence type="ECO:0000256" key="1">
    <source>
        <dbReference type="ARBA" id="ARBA00000085"/>
    </source>
</evidence>
<reference evidence="8 9" key="1">
    <citation type="submission" date="2024-10" db="EMBL/GenBank/DDBJ databases">
        <title>The Natural Products Discovery Center: Release of the First 8490 Sequenced Strains for Exploring Actinobacteria Biosynthetic Diversity.</title>
        <authorList>
            <person name="Kalkreuter E."/>
            <person name="Kautsar S.A."/>
            <person name="Yang D."/>
            <person name="Bader C.D."/>
            <person name="Teijaro C.N."/>
            <person name="Fluegel L."/>
            <person name="Davis C.M."/>
            <person name="Simpson J.R."/>
            <person name="Lauterbach L."/>
            <person name="Steele A.D."/>
            <person name="Gui C."/>
            <person name="Meng S."/>
            <person name="Li G."/>
            <person name="Viehrig K."/>
            <person name="Ye F."/>
            <person name="Su P."/>
            <person name="Kiefer A.F."/>
            <person name="Nichols A."/>
            <person name="Cepeda A.J."/>
            <person name="Yan W."/>
            <person name="Fan B."/>
            <person name="Jiang Y."/>
            <person name="Adhikari A."/>
            <person name="Zheng C.-J."/>
            <person name="Schuster L."/>
            <person name="Cowan T.M."/>
            <person name="Smanski M.J."/>
            <person name="Chevrette M.G."/>
            <person name="De Carvalho L.P.S."/>
            <person name="Shen B."/>
        </authorList>
    </citation>
    <scope>NUCLEOTIDE SEQUENCE [LARGE SCALE GENOMIC DNA]</scope>
    <source>
        <strain evidence="8 9">NPDC019481</strain>
    </source>
</reference>
<evidence type="ECO:0000256" key="5">
    <source>
        <dbReference type="ARBA" id="ARBA00022777"/>
    </source>
</evidence>
<feature type="domain" description="PAS" evidence="6">
    <location>
        <begin position="44"/>
        <end position="89"/>
    </location>
</feature>
<gene>
    <name evidence="8" type="ORF">ACH47X_18965</name>
</gene>
<dbReference type="InterPro" id="IPR035965">
    <property type="entry name" value="PAS-like_dom_sf"/>
</dbReference>
<sequence length="239" mass="25686">MTTTTGDTTQHTPFLGDTVKNLAVGTPVLAGQYRVELATGTWWWSDEVYRMYGYEPAQVVPGPEILHARRHPDDQDRVIREAVRSLRSGHTFTCAQRVVDVHGRARTLLVTGQAVRSERGPVLVGQVADVTPLQHEAVARAAQRSVDNAMATTATIEQARGVLMAVHGVSEEDALTMLTERASAAGVDLRTTAAHLLAGLSGKERLGGGAATRVSRILASVVPVKKTRANDPLLTRRAA</sequence>
<dbReference type="PROSITE" id="PS50112">
    <property type="entry name" value="PAS"/>
    <property type="match status" value="1"/>
</dbReference>
<dbReference type="PANTHER" id="PTHR43304">
    <property type="entry name" value="PHYTOCHROME-LIKE PROTEIN CPH1"/>
    <property type="match status" value="1"/>
</dbReference>
<name>A0ABW7XN86_9MICO</name>
<dbReference type="Gene3D" id="1.10.10.10">
    <property type="entry name" value="Winged helix-like DNA-binding domain superfamily/Winged helix DNA-binding domain"/>
    <property type="match status" value="1"/>
</dbReference>
<dbReference type="InterPro" id="IPR005561">
    <property type="entry name" value="ANTAR"/>
</dbReference>